<dbReference type="AlphaFoldDB" id="A0A8D8SLU0"/>
<organism evidence="10">
    <name type="scientific">Cacopsylla melanoneura</name>
    <dbReference type="NCBI Taxonomy" id="428564"/>
    <lineage>
        <taxon>Eukaryota</taxon>
        <taxon>Metazoa</taxon>
        <taxon>Ecdysozoa</taxon>
        <taxon>Arthropoda</taxon>
        <taxon>Hexapoda</taxon>
        <taxon>Insecta</taxon>
        <taxon>Pterygota</taxon>
        <taxon>Neoptera</taxon>
        <taxon>Paraneoptera</taxon>
        <taxon>Hemiptera</taxon>
        <taxon>Sternorrhyncha</taxon>
        <taxon>Psylloidea</taxon>
        <taxon>Psyllidae</taxon>
        <taxon>Psyllinae</taxon>
        <taxon>Cacopsylla</taxon>
    </lineage>
</organism>
<reference evidence="10" key="1">
    <citation type="submission" date="2021-05" db="EMBL/GenBank/DDBJ databases">
        <authorList>
            <person name="Alioto T."/>
            <person name="Alioto T."/>
            <person name="Gomez Garrido J."/>
        </authorList>
    </citation>
    <scope>NUCLEOTIDE SEQUENCE</scope>
</reference>
<comment type="similarity">
    <text evidence="3">Belongs to the syntrophin family.</text>
</comment>
<dbReference type="InterPro" id="IPR055108">
    <property type="entry name" value="Syntrophin_4th"/>
</dbReference>
<evidence type="ECO:0000313" key="10">
    <source>
        <dbReference type="EMBL" id="CAG6669356.1"/>
    </source>
</evidence>
<keyword evidence="5" id="KW-0677">Repeat</keyword>
<keyword evidence="7" id="KW-0206">Cytoskeleton</keyword>
<dbReference type="Gene3D" id="2.30.42.10">
    <property type="match status" value="1"/>
</dbReference>
<keyword evidence="4" id="KW-0963">Cytoplasm</keyword>
<dbReference type="InterPro" id="IPR036034">
    <property type="entry name" value="PDZ_sf"/>
</dbReference>
<protein>
    <submittedName>
        <fullName evidence="10">Gamma-1-syntrophin</fullName>
    </submittedName>
</protein>
<dbReference type="InterPro" id="IPR011993">
    <property type="entry name" value="PH-like_dom_sf"/>
</dbReference>
<evidence type="ECO:0000256" key="2">
    <source>
        <dbReference type="ARBA" id="ARBA00004245"/>
    </source>
</evidence>
<dbReference type="InterPro" id="IPR041428">
    <property type="entry name" value="PHsplit_syntrophin"/>
</dbReference>
<dbReference type="SUPFAM" id="SSF50729">
    <property type="entry name" value="PH domain-like"/>
    <property type="match status" value="2"/>
</dbReference>
<dbReference type="PANTHER" id="PTHR10554">
    <property type="entry name" value="SYNTROPHIN"/>
    <property type="match status" value="1"/>
</dbReference>
<feature type="domain" description="PDZ" evidence="9">
    <location>
        <begin position="76"/>
        <end position="159"/>
    </location>
</feature>
<dbReference type="Gene3D" id="2.30.29.30">
    <property type="entry name" value="Pleckstrin-homology domain (PH domain)/Phosphotyrosine-binding domain (PTB)"/>
    <property type="match status" value="2"/>
</dbReference>
<dbReference type="EMBL" id="HBUF01220886">
    <property type="protein sequence ID" value="CAG6669356.1"/>
    <property type="molecule type" value="Transcribed_RNA"/>
</dbReference>
<accession>A0A8D8SLU0</accession>
<evidence type="ECO:0000259" key="8">
    <source>
        <dbReference type="PROSITE" id="PS50003"/>
    </source>
</evidence>
<dbReference type="PANTHER" id="PTHR10554:SF1">
    <property type="entry name" value="FI16515P1"/>
    <property type="match status" value="1"/>
</dbReference>
<evidence type="ECO:0000256" key="3">
    <source>
        <dbReference type="ARBA" id="ARBA00010798"/>
    </source>
</evidence>
<evidence type="ECO:0000256" key="5">
    <source>
        <dbReference type="ARBA" id="ARBA00022737"/>
    </source>
</evidence>
<dbReference type="GO" id="GO:0016010">
    <property type="term" value="C:dystrophin-associated glycoprotein complex"/>
    <property type="evidence" value="ECO:0007669"/>
    <property type="project" value="TreeGrafter"/>
</dbReference>
<evidence type="ECO:0000259" key="9">
    <source>
        <dbReference type="PROSITE" id="PS50106"/>
    </source>
</evidence>
<name>A0A8D8SLU0_9HEMI</name>
<dbReference type="Pfam" id="PF18012">
    <property type="entry name" value="PH_17"/>
    <property type="match status" value="1"/>
</dbReference>
<evidence type="ECO:0000256" key="1">
    <source>
        <dbReference type="ARBA" id="ARBA00004170"/>
    </source>
</evidence>
<proteinExistence type="inferred from homology"/>
<dbReference type="GO" id="GO:0005198">
    <property type="term" value="F:structural molecule activity"/>
    <property type="evidence" value="ECO:0007669"/>
    <property type="project" value="InterPro"/>
</dbReference>
<dbReference type="PROSITE" id="PS50106">
    <property type="entry name" value="PDZ"/>
    <property type="match status" value="1"/>
</dbReference>
<keyword evidence="6" id="KW-0472">Membrane</keyword>
<dbReference type="InterPro" id="IPR001849">
    <property type="entry name" value="PH_domain"/>
</dbReference>
<dbReference type="InterPro" id="IPR015482">
    <property type="entry name" value="Syntrophin"/>
</dbReference>
<dbReference type="CDD" id="cd06801">
    <property type="entry name" value="PDZ_syntrophin-like"/>
    <property type="match status" value="1"/>
</dbReference>
<dbReference type="GO" id="GO:0005856">
    <property type="term" value="C:cytoskeleton"/>
    <property type="evidence" value="ECO:0007669"/>
    <property type="project" value="UniProtKB-SubCell"/>
</dbReference>
<evidence type="ECO:0000256" key="4">
    <source>
        <dbReference type="ARBA" id="ARBA00022490"/>
    </source>
</evidence>
<dbReference type="Pfam" id="PF00595">
    <property type="entry name" value="PDZ"/>
    <property type="match status" value="1"/>
</dbReference>
<evidence type="ECO:0000256" key="6">
    <source>
        <dbReference type="ARBA" id="ARBA00023136"/>
    </source>
</evidence>
<dbReference type="Pfam" id="PF23012">
    <property type="entry name" value="Syntrophin_4th"/>
    <property type="match status" value="1"/>
</dbReference>
<sequence length="513" mass="58439">MKITNRKMISTIEENLDFDSNKKVRCGLVKVSDGKSKPVVMRLYLTLEQMRLQEEIISPVNNNSPNTYPKDASIRLVVVNRDTRGNLGISIKGGAEHKLPILISKIIKGQSAHLTGLLFVGDAIIKVNGELINHCTHEEAINIIHNAGDMVMLTVKHYASATPFLSKTVDNNLSNIEETIQEPLDNEKMMRTTNNIRPSTLDINYTAMKKWSDVITVPLLMAYITRYMYGTDKLRPNAFEIRGLNGSKTGIIHCEDSAILSQWLKYINDNIMALSSLQIKLFNRNYQGGDRIEYMGWVNEGILNRNTSWQNYRPRFLVLKGTEVYIFETPPLTMDELNKCKGKLKVYQSMLRIIKDSENVDERQHCFLLQTCGENSKYFSVETRHELLRIESAWHTSICTSVIKIGTITFNVVCSDTRRNAGLTLNWNHGFSLYDTTTREYVWRYKFSNLRGSSDDGKSKLKLHFYDPDSKAIETKALECIVLQGLLFCMHAFLTAKVASVDPSFLSVFNLTC</sequence>
<dbReference type="SMART" id="SM00228">
    <property type="entry name" value="PDZ"/>
    <property type="match status" value="1"/>
</dbReference>
<dbReference type="InterPro" id="IPR001478">
    <property type="entry name" value="PDZ"/>
</dbReference>
<comment type="subcellular location">
    <subcellularLocation>
        <location evidence="2">Cytoplasm</location>
        <location evidence="2">Cytoskeleton</location>
    </subcellularLocation>
    <subcellularLocation>
        <location evidence="1">Membrane</location>
        <topology evidence="1">Peripheral membrane protein</topology>
    </subcellularLocation>
</comment>
<evidence type="ECO:0000256" key="7">
    <source>
        <dbReference type="ARBA" id="ARBA00023212"/>
    </source>
</evidence>
<dbReference type="PROSITE" id="PS50003">
    <property type="entry name" value="PH_DOMAIN"/>
    <property type="match status" value="1"/>
</dbReference>
<dbReference type="SUPFAM" id="SSF50156">
    <property type="entry name" value="PDZ domain-like"/>
    <property type="match status" value="1"/>
</dbReference>
<feature type="domain" description="PH" evidence="8">
    <location>
        <begin position="296"/>
        <end position="403"/>
    </location>
</feature>